<dbReference type="PANTHER" id="PTHR24064">
    <property type="entry name" value="SOLUTE CARRIER FAMILY 22 MEMBER"/>
    <property type="match status" value="1"/>
</dbReference>
<feature type="transmembrane region" description="Helical" evidence="5">
    <location>
        <begin position="126"/>
        <end position="148"/>
    </location>
</feature>
<dbReference type="EMBL" id="CAJHNH020000052">
    <property type="protein sequence ID" value="CAG5114903.1"/>
    <property type="molecule type" value="Genomic_DNA"/>
</dbReference>
<feature type="transmembrane region" description="Helical" evidence="5">
    <location>
        <begin position="667"/>
        <end position="686"/>
    </location>
</feature>
<keyword evidence="4 5" id="KW-0472">Membrane</keyword>
<evidence type="ECO:0000256" key="5">
    <source>
        <dbReference type="SAM" id="Phobius"/>
    </source>
</evidence>
<dbReference type="InterPro" id="IPR036259">
    <property type="entry name" value="MFS_trans_sf"/>
</dbReference>
<dbReference type="InterPro" id="IPR005828">
    <property type="entry name" value="MFS_sugar_transport-like"/>
</dbReference>
<feature type="transmembrane region" description="Helical" evidence="5">
    <location>
        <begin position="277"/>
        <end position="297"/>
    </location>
</feature>
<accession>A0A8S3YCF3</accession>
<feature type="transmembrane region" description="Helical" evidence="5">
    <location>
        <begin position="71"/>
        <end position="91"/>
    </location>
</feature>
<dbReference type="PROSITE" id="PS00217">
    <property type="entry name" value="SUGAR_TRANSPORT_2"/>
    <property type="match status" value="1"/>
</dbReference>
<dbReference type="InterPro" id="IPR005829">
    <property type="entry name" value="Sugar_transporter_CS"/>
</dbReference>
<evidence type="ECO:0000313" key="7">
    <source>
        <dbReference type="Proteomes" id="UP000678393"/>
    </source>
</evidence>
<keyword evidence="7" id="KW-1185">Reference proteome</keyword>
<feature type="transmembrane region" description="Helical" evidence="5">
    <location>
        <begin position="357"/>
        <end position="376"/>
    </location>
</feature>
<feature type="transmembrane region" description="Helical" evidence="5">
    <location>
        <begin position="303"/>
        <end position="322"/>
    </location>
</feature>
<feature type="transmembrane region" description="Helical" evidence="5">
    <location>
        <begin position="641"/>
        <end position="661"/>
    </location>
</feature>
<keyword evidence="3 5" id="KW-1133">Transmembrane helix</keyword>
<dbReference type="GO" id="GO:0016020">
    <property type="term" value="C:membrane"/>
    <property type="evidence" value="ECO:0007669"/>
    <property type="project" value="UniProtKB-SubCell"/>
</dbReference>
<organism evidence="6 7">
    <name type="scientific">Candidula unifasciata</name>
    <dbReference type="NCBI Taxonomy" id="100452"/>
    <lineage>
        <taxon>Eukaryota</taxon>
        <taxon>Metazoa</taxon>
        <taxon>Spiralia</taxon>
        <taxon>Lophotrochozoa</taxon>
        <taxon>Mollusca</taxon>
        <taxon>Gastropoda</taxon>
        <taxon>Heterobranchia</taxon>
        <taxon>Euthyneura</taxon>
        <taxon>Panpulmonata</taxon>
        <taxon>Eupulmonata</taxon>
        <taxon>Stylommatophora</taxon>
        <taxon>Helicina</taxon>
        <taxon>Helicoidea</taxon>
        <taxon>Geomitridae</taxon>
        <taxon>Candidula</taxon>
    </lineage>
</organism>
<sequence>MSFANFVPKWCCLPDNLTAIQEEHCREEDQLNSSMFGKMCQVNETSCSRRVFATGARTFVYEWDLVCERKWMVPITTSIQMAGLLVGGLLAGQMSDLLGRKKTLYFFTATTAVFCFLAAFSTSWEIFVSAIFLIGTSLGGYLAAAVPYTTEFVLLSSRTIASILPSFNIGVCLMALAAWRLPHWSTLYWMCGVMITPLLLPYFFLPESLRWLTVKGRVDEAQQVVEWIARWNKQEVPKDSLEVIKAVAEAVKMSEKTTNYTYIHIYKGWGLFKSSVIIQYIWLALSMCSYGFAFGVSSFGSNLYLNIFLMQVLSIPGVFAVTYSTSKGLGYGAANVYSRVGAILAPFLLNFEEGPTLALAMVGGSLLLAACAVCFLQETAGKALAESITVAGKTTINQLETEAPKINIFVIEKAANTNNVRDDVGDAPSKNDINVARHRRFTAYFQQPEPDQTYSDVGSHCERLSFSKYSLHIIYISYTNNVIRIHVFIYKLSFANFVPKWCCLPDNVTATAEEHCREEDQLNSSMFGKMCQLNETSCSRRVFATGARTVVYEWDLVCERKWMVPTTTSILMAGLLVGGLVKKTVYFFTATSAVFCFFAAFSTSWQMFASAIFLIGASLGGYFASAVPYTTEFVLPSSRVIVSMLPSFNFGVCLMALAAWRLPDWSMLYWICGILITLLLPPYFFLPESLRWLTVKGRVDEAQQVVEWIAHWNKQEVPKDSLEVIK</sequence>
<evidence type="ECO:0000256" key="2">
    <source>
        <dbReference type="ARBA" id="ARBA00022692"/>
    </source>
</evidence>
<dbReference type="Gene3D" id="1.20.1250.20">
    <property type="entry name" value="MFS general substrate transporter like domains"/>
    <property type="match status" value="2"/>
</dbReference>
<evidence type="ECO:0000256" key="1">
    <source>
        <dbReference type="ARBA" id="ARBA00004141"/>
    </source>
</evidence>
<evidence type="ECO:0000313" key="6">
    <source>
        <dbReference type="EMBL" id="CAG5114903.1"/>
    </source>
</evidence>
<dbReference type="SUPFAM" id="SSF103473">
    <property type="entry name" value="MFS general substrate transporter"/>
    <property type="match status" value="2"/>
</dbReference>
<feature type="transmembrane region" description="Helical" evidence="5">
    <location>
        <begin position="103"/>
        <end position="120"/>
    </location>
</feature>
<name>A0A8S3YCF3_9EUPU</name>
<evidence type="ECO:0000256" key="4">
    <source>
        <dbReference type="ARBA" id="ARBA00023136"/>
    </source>
</evidence>
<keyword evidence="2 5" id="KW-0812">Transmembrane</keyword>
<reference evidence="6" key="1">
    <citation type="submission" date="2021-04" db="EMBL/GenBank/DDBJ databases">
        <authorList>
            <consortium name="Molecular Ecology Group"/>
        </authorList>
    </citation>
    <scope>NUCLEOTIDE SEQUENCE</scope>
</reference>
<dbReference type="AlphaFoldDB" id="A0A8S3YCF3"/>
<protein>
    <recommendedName>
        <fullName evidence="8">Major facilitator superfamily (MFS) profile domain-containing protein</fullName>
    </recommendedName>
</protein>
<feature type="transmembrane region" description="Helical" evidence="5">
    <location>
        <begin position="607"/>
        <end position="629"/>
    </location>
</feature>
<dbReference type="Proteomes" id="UP000678393">
    <property type="component" value="Unassembled WGS sequence"/>
</dbReference>
<dbReference type="Pfam" id="PF00083">
    <property type="entry name" value="Sugar_tr"/>
    <property type="match status" value="2"/>
</dbReference>
<comment type="caution">
    <text evidence="6">The sequence shown here is derived from an EMBL/GenBank/DDBJ whole genome shotgun (WGS) entry which is preliminary data.</text>
</comment>
<evidence type="ECO:0008006" key="8">
    <source>
        <dbReference type="Google" id="ProtNLM"/>
    </source>
</evidence>
<feature type="transmembrane region" description="Helical" evidence="5">
    <location>
        <begin position="187"/>
        <end position="205"/>
    </location>
</feature>
<gene>
    <name evidence="6" type="ORF">CUNI_LOCUS461</name>
</gene>
<dbReference type="OrthoDB" id="6155165at2759"/>
<feature type="non-terminal residue" evidence="6">
    <location>
        <position position="726"/>
    </location>
</feature>
<feature type="transmembrane region" description="Helical" evidence="5">
    <location>
        <begin position="160"/>
        <end position="181"/>
    </location>
</feature>
<proteinExistence type="predicted"/>
<evidence type="ECO:0000256" key="3">
    <source>
        <dbReference type="ARBA" id="ARBA00022989"/>
    </source>
</evidence>
<dbReference type="GO" id="GO:0022857">
    <property type="term" value="F:transmembrane transporter activity"/>
    <property type="evidence" value="ECO:0007669"/>
    <property type="project" value="InterPro"/>
</dbReference>
<comment type="subcellular location">
    <subcellularLocation>
        <location evidence="1">Membrane</location>
        <topology evidence="1">Multi-pass membrane protein</topology>
    </subcellularLocation>
</comment>